<dbReference type="CDD" id="cd04301">
    <property type="entry name" value="NAT_SF"/>
    <property type="match status" value="1"/>
</dbReference>
<dbReference type="Proteomes" id="UP000002068">
    <property type="component" value="Chromosome"/>
</dbReference>
<dbReference type="InterPro" id="IPR000182">
    <property type="entry name" value="GNAT_dom"/>
</dbReference>
<dbReference type="SUPFAM" id="SSF55729">
    <property type="entry name" value="Acyl-CoA N-acyltransferases (Nat)"/>
    <property type="match status" value="1"/>
</dbReference>
<evidence type="ECO:0000259" key="1">
    <source>
        <dbReference type="PROSITE" id="PS51186"/>
    </source>
</evidence>
<dbReference type="Pfam" id="PF00583">
    <property type="entry name" value="Acetyltransf_1"/>
    <property type="match status" value="1"/>
</dbReference>
<sequence length="181" mass="20572">MFEGESNMSKPIDITIRPIRREDAQAFNEIRRTYSVMRNTLALMSDRVDKTEAMLASLGENDYMFVAETNNNGEKDVIGFAGLHVNSSPRLRHSAEIGISVAENYQGRGVGKKLMEQLLDIADNWIMLTRVGLEVIVDNEKGLNLYKKLGFEIEGTKKYAVIRDGKFEDVYIMGRYNKNLI</sequence>
<organism evidence="2 3">
    <name type="scientific">Clostridioides difficile (strain CD196)</name>
    <name type="common">Peptoclostridium difficile</name>
    <dbReference type="NCBI Taxonomy" id="645462"/>
    <lineage>
        <taxon>Bacteria</taxon>
        <taxon>Bacillati</taxon>
        <taxon>Bacillota</taxon>
        <taxon>Clostridia</taxon>
        <taxon>Peptostreptococcales</taxon>
        <taxon>Peptostreptococcaceae</taxon>
        <taxon>Clostridioides</taxon>
    </lineage>
</organism>
<dbReference type="HOGENOM" id="CLU_013985_19_8_9"/>
<dbReference type="AlphaFoldDB" id="A0A0H3N8A0"/>
<dbReference type="InterPro" id="IPR051531">
    <property type="entry name" value="N-acetyltransferase"/>
</dbReference>
<dbReference type="PROSITE" id="PS51186">
    <property type="entry name" value="GNAT"/>
    <property type="match status" value="1"/>
</dbReference>
<feature type="domain" description="N-acetyltransferase" evidence="1">
    <location>
        <begin position="14"/>
        <end position="178"/>
    </location>
</feature>
<dbReference type="PANTHER" id="PTHR43792">
    <property type="entry name" value="GNAT FAMILY, PUTATIVE (AFU_ORTHOLOGUE AFUA_3G00765)-RELATED-RELATED"/>
    <property type="match status" value="1"/>
</dbReference>
<evidence type="ECO:0000313" key="2">
    <source>
        <dbReference type="EMBL" id="CBA63817.1"/>
    </source>
</evidence>
<name>A0A0H3N8A0_CLODC</name>
<accession>A0A0H3N8A0</accession>
<dbReference type="EMBL" id="FN538970">
    <property type="protein sequence ID" value="CBA63817.1"/>
    <property type="molecule type" value="Genomic_DNA"/>
</dbReference>
<evidence type="ECO:0000313" key="3">
    <source>
        <dbReference type="Proteomes" id="UP000002068"/>
    </source>
</evidence>
<reference evidence="2 3" key="1">
    <citation type="journal article" date="2009" name="Genome Biol.">
        <title>Comparative genome and phenotypic analysis of Clostridium difficile 027 strains provides insight into the evolution of a hypervirulent bacterium.</title>
        <authorList>
            <person name="Stabler R.A."/>
            <person name="He M."/>
            <person name="Dawson L."/>
            <person name="Martin M."/>
            <person name="Valiente E."/>
            <person name="Corton C."/>
            <person name="Lawley T.D."/>
            <person name="Sebaihia M."/>
            <person name="Quail M.A."/>
            <person name="Rose G."/>
            <person name="Gerding D.N."/>
            <person name="Gibert M."/>
            <person name="Popoff M.R."/>
            <person name="Parkhill J."/>
            <person name="Dougan G."/>
            <person name="Wren B.W."/>
        </authorList>
    </citation>
    <scope>NUCLEOTIDE SEQUENCE [LARGE SCALE GENOMIC DNA]</scope>
    <source>
        <strain evidence="2 3">CD196</strain>
    </source>
</reference>
<gene>
    <name evidence="2" type="ordered locus">CD196_1989</name>
</gene>
<protein>
    <submittedName>
        <fullName evidence="2">Acetyltransferase</fullName>
    </submittedName>
</protein>
<dbReference type="KEGG" id="cdc:CD196_1989"/>
<dbReference type="InterPro" id="IPR016181">
    <property type="entry name" value="Acyl_CoA_acyltransferase"/>
</dbReference>
<dbReference type="Gene3D" id="3.40.630.30">
    <property type="match status" value="1"/>
</dbReference>
<dbReference type="GO" id="GO:0016747">
    <property type="term" value="F:acyltransferase activity, transferring groups other than amino-acyl groups"/>
    <property type="evidence" value="ECO:0007669"/>
    <property type="project" value="InterPro"/>
</dbReference>
<proteinExistence type="predicted"/>